<evidence type="ECO:0000313" key="3">
    <source>
        <dbReference type="EMBL" id="KAK6621946.1"/>
    </source>
</evidence>
<proteinExistence type="predicted"/>
<feature type="compositionally biased region" description="Acidic residues" evidence="1">
    <location>
        <begin position="112"/>
        <end position="125"/>
    </location>
</feature>
<keyword evidence="2" id="KW-0472">Membrane</keyword>
<evidence type="ECO:0000313" key="4">
    <source>
        <dbReference type="Proteomes" id="UP001359485"/>
    </source>
</evidence>
<keyword evidence="2" id="KW-1133">Transmembrane helix</keyword>
<dbReference type="EMBL" id="JAWJWF010000047">
    <property type="protein sequence ID" value="KAK6621946.1"/>
    <property type="molecule type" value="Genomic_DNA"/>
</dbReference>
<keyword evidence="2" id="KW-0812">Transmembrane</keyword>
<protein>
    <submittedName>
        <fullName evidence="3">Uncharacterized protein</fullName>
    </submittedName>
</protein>
<dbReference type="Proteomes" id="UP001359485">
    <property type="component" value="Unassembled WGS sequence"/>
</dbReference>
<comment type="caution">
    <text evidence="3">The sequence shown here is derived from an EMBL/GenBank/DDBJ whole genome shotgun (WGS) entry which is preliminary data.</text>
</comment>
<accession>A0ABR1AKZ5</accession>
<name>A0ABR1AKZ5_POLSC</name>
<keyword evidence="4" id="KW-1185">Reference proteome</keyword>
<feature type="compositionally biased region" description="Basic residues" evidence="1">
    <location>
        <begin position="168"/>
        <end position="177"/>
    </location>
</feature>
<gene>
    <name evidence="3" type="ORF">RUM44_001753</name>
</gene>
<evidence type="ECO:0000256" key="2">
    <source>
        <dbReference type="SAM" id="Phobius"/>
    </source>
</evidence>
<evidence type="ECO:0000256" key="1">
    <source>
        <dbReference type="SAM" id="MobiDB-lite"/>
    </source>
</evidence>
<organism evidence="3 4">
    <name type="scientific">Polyplax serrata</name>
    <name type="common">Common mouse louse</name>
    <dbReference type="NCBI Taxonomy" id="468196"/>
    <lineage>
        <taxon>Eukaryota</taxon>
        <taxon>Metazoa</taxon>
        <taxon>Ecdysozoa</taxon>
        <taxon>Arthropoda</taxon>
        <taxon>Hexapoda</taxon>
        <taxon>Insecta</taxon>
        <taxon>Pterygota</taxon>
        <taxon>Neoptera</taxon>
        <taxon>Paraneoptera</taxon>
        <taxon>Psocodea</taxon>
        <taxon>Troctomorpha</taxon>
        <taxon>Phthiraptera</taxon>
        <taxon>Anoplura</taxon>
        <taxon>Polyplacidae</taxon>
        <taxon>Polyplax</taxon>
    </lineage>
</organism>
<sequence length="259" mass="29758">MSNGKIACFLIIFQAIFIENKVHQERSSFINKLVSFGSSNRSQNLSQVDMVPFEADLPWRHKCTTESVTSSTRRTWQNQARFINIDEYGSDALKQMETLVGKSADFDLIMEDDGVENNGNDDNDYDAYKTGDDEEAEEEEEEEDGEEEDDDEEYSFNILDGDEEEPKKRKKTKKNKVKKNDDDDDDYDDTPQLKHYFKHKLKMKDIMFLLLLAYKLKFVTLIPLFLGAVILLVGTTSMAGFFFALFSAALGLQSRSGRR</sequence>
<feature type="region of interest" description="Disordered" evidence="1">
    <location>
        <begin position="112"/>
        <end position="189"/>
    </location>
</feature>
<reference evidence="3 4" key="1">
    <citation type="submission" date="2023-09" db="EMBL/GenBank/DDBJ databases">
        <title>Genomes of two closely related lineages of the louse Polyplax serrata with different host specificities.</title>
        <authorList>
            <person name="Martinu J."/>
            <person name="Tarabai H."/>
            <person name="Stefka J."/>
            <person name="Hypsa V."/>
        </authorList>
    </citation>
    <scope>NUCLEOTIDE SEQUENCE [LARGE SCALE GENOMIC DNA]</scope>
    <source>
        <strain evidence="3">98ZLc_SE</strain>
    </source>
</reference>
<feature type="transmembrane region" description="Helical" evidence="2">
    <location>
        <begin position="232"/>
        <end position="252"/>
    </location>
</feature>
<feature type="transmembrane region" description="Helical" evidence="2">
    <location>
        <begin position="206"/>
        <end position="226"/>
    </location>
</feature>
<feature type="compositionally biased region" description="Acidic residues" evidence="1">
    <location>
        <begin position="132"/>
        <end position="164"/>
    </location>
</feature>